<evidence type="ECO:0000313" key="1">
    <source>
        <dbReference type="EMBL" id="KAG5586716.1"/>
    </source>
</evidence>
<sequence>MTREVQIAKMENQKVLNGRVFDPDILTEPGMSTLFYSVSRQSWDHLFEPSAPYLHELKVREFYYKMELLDDGGIRTIVRDVKIHLDEKTLGIILGVPVKGICPCKCLFRRLSIPKVIHIYGEHNRQVDQWPPPCRKLLSKAFFQDTRASLEDILS</sequence>
<organism evidence="1 2">
    <name type="scientific">Solanum commersonii</name>
    <name type="common">Commerson's wild potato</name>
    <name type="synonym">Commerson's nightshade</name>
    <dbReference type="NCBI Taxonomy" id="4109"/>
    <lineage>
        <taxon>Eukaryota</taxon>
        <taxon>Viridiplantae</taxon>
        <taxon>Streptophyta</taxon>
        <taxon>Embryophyta</taxon>
        <taxon>Tracheophyta</taxon>
        <taxon>Spermatophyta</taxon>
        <taxon>Magnoliopsida</taxon>
        <taxon>eudicotyledons</taxon>
        <taxon>Gunneridae</taxon>
        <taxon>Pentapetalae</taxon>
        <taxon>asterids</taxon>
        <taxon>lamiids</taxon>
        <taxon>Solanales</taxon>
        <taxon>Solanaceae</taxon>
        <taxon>Solanoideae</taxon>
        <taxon>Solaneae</taxon>
        <taxon>Solanum</taxon>
    </lineage>
</organism>
<keyword evidence="2" id="KW-1185">Reference proteome</keyword>
<dbReference type="AlphaFoldDB" id="A0A9J5XHG9"/>
<reference evidence="1 2" key="1">
    <citation type="submission" date="2020-09" db="EMBL/GenBank/DDBJ databases">
        <title>De no assembly of potato wild relative species, Solanum commersonii.</title>
        <authorList>
            <person name="Cho K."/>
        </authorList>
    </citation>
    <scope>NUCLEOTIDE SEQUENCE [LARGE SCALE GENOMIC DNA]</scope>
    <source>
        <strain evidence="1">LZ3.2</strain>
        <tissue evidence="1">Leaf</tissue>
    </source>
</reference>
<dbReference type="EMBL" id="JACXVP010000009">
    <property type="protein sequence ID" value="KAG5586716.1"/>
    <property type="molecule type" value="Genomic_DNA"/>
</dbReference>
<name>A0A9J5XHG9_SOLCO</name>
<accession>A0A9J5XHG9</accession>
<dbReference type="Proteomes" id="UP000824120">
    <property type="component" value="Chromosome 9"/>
</dbReference>
<evidence type="ECO:0000313" key="2">
    <source>
        <dbReference type="Proteomes" id="UP000824120"/>
    </source>
</evidence>
<dbReference type="OrthoDB" id="10376080at2759"/>
<feature type="non-terminal residue" evidence="1">
    <location>
        <position position="155"/>
    </location>
</feature>
<comment type="caution">
    <text evidence="1">The sequence shown here is derived from an EMBL/GenBank/DDBJ whole genome shotgun (WGS) entry which is preliminary data.</text>
</comment>
<gene>
    <name evidence="1" type="ORF">H5410_047150</name>
</gene>
<protein>
    <submittedName>
        <fullName evidence="1">Uncharacterized protein</fullName>
    </submittedName>
</protein>
<proteinExistence type="predicted"/>